<name>A0A4Z0H019_9BACI</name>
<feature type="domain" description="Enoyl reductase (ER)" evidence="1">
    <location>
        <begin position="21"/>
        <end position="330"/>
    </location>
</feature>
<dbReference type="InterPro" id="IPR013149">
    <property type="entry name" value="ADH-like_C"/>
</dbReference>
<dbReference type="SUPFAM" id="SSF50129">
    <property type="entry name" value="GroES-like"/>
    <property type="match status" value="1"/>
</dbReference>
<dbReference type="PANTHER" id="PTHR43677:SF1">
    <property type="entry name" value="ACRYLYL-COA REDUCTASE ACUI-RELATED"/>
    <property type="match status" value="1"/>
</dbReference>
<gene>
    <name evidence="2" type="ORF">E4663_00285</name>
</gene>
<dbReference type="SUPFAM" id="SSF51735">
    <property type="entry name" value="NAD(P)-binding Rossmann-fold domains"/>
    <property type="match status" value="1"/>
</dbReference>
<accession>A0A4Z0H019</accession>
<dbReference type="STRING" id="192814.GCA_900166575_00350"/>
<dbReference type="EC" id="1.3.1.95" evidence="2"/>
<dbReference type="Gene3D" id="3.90.180.10">
    <property type="entry name" value="Medium-chain alcohol dehydrogenases, catalytic domain"/>
    <property type="match status" value="1"/>
</dbReference>
<reference evidence="2 3" key="1">
    <citation type="journal article" date="2003" name="Int. J. Syst. Evol. Microbiol.">
        <title>Halobacillus salinus sp. nov., isolated from a salt lake on the coast of the East Sea in Korea.</title>
        <authorList>
            <person name="Yoon J.H."/>
            <person name="Kang K.H."/>
            <person name="Park Y.H."/>
        </authorList>
    </citation>
    <scope>NUCLEOTIDE SEQUENCE [LARGE SCALE GENOMIC DNA]</scope>
    <source>
        <strain evidence="2 3">HSL-3</strain>
    </source>
</reference>
<dbReference type="PANTHER" id="PTHR43677">
    <property type="entry name" value="SHORT-CHAIN DEHYDROGENASE/REDUCTASE"/>
    <property type="match status" value="1"/>
</dbReference>
<dbReference type="GO" id="GO:0043957">
    <property type="term" value="F:acryloyl-CoA reductase (NADPH) activity"/>
    <property type="evidence" value="ECO:0007669"/>
    <property type="project" value="TreeGrafter"/>
</dbReference>
<dbReference type="InterPro" id="IPR020843">
    <property type="entry name" value="ER"/>
</dbReference>
<dbReference type="InterPro" id="IPR013154">
    <property type="entry name" value="ADH-like_N"/>
</dbReference>
<dbReference type="CDD" id="cd08289">
    <property type="entry name" value="MDR_yhfp_like"/>
    <property type="match status" value="1"/>
</dbReference>
<proteinExistence type="predicted"/>
<protein>
    <submittedName>
        <fullName evidence="2">Acryloyl-CoA reductase</fullName>
        <ecNumber evidence="2">1.3.1.95</ecNumber>
    </submittedName>
</protein>
<evidence type="ECO:0000313" key="3">
    <source>
        <dbReference type="Proteomes" id="UP000297982"/>
    </source>
</evidence>
<dbReference type="AlphaFoldDB" id="A0A4Z0H019"/>
<dbReference type="RefSeq" id="WP_135326211.1">
    <property type="nucleotide sequence ID" value="NZ_SRJC01000001.1"/>
</dbReference>
<organism evidence="2 3">
    <name type="scientific">Halobacillus salinus</name>
    <dbReference type="NCBI Taxonomy" id="192814"/>
    <lineage>
        <taxon>Bacteria</taxon>
        <taxon>Bacillati</taxon>
        <taxon>Bacillota</taxon>
        <taxon>Bacilli</taxon>
        <taxon>Bacillales</taxon>
        <taxon>Bacillaceae</taxon>
        <taxon>Halobacillus</taxon>
    </lineage>
</organism>
<dbReference type="Gene3D" id="3.40.50.720">
    <property type="entry name" value="NAD(P)-binding Rossmann-like Domain"/>
    <property type="match status" value="1"/>
</dbReference>
<keyword evidence="3" id="KW-1185">Reference proteome</keyword>
<sequence length="332" mass="35906">MNLPETFQALVVDKKGEDVEASVQTLNFDDLPEGDVTIKVHYSSVNYKDGLASIPNGNIVKEYPFVPGIDLAGEVVQSEDDRYNEGDKVIVTSYELGVSHYGGYSEYARVPGDWIVPLPENLTMKEAMTFGTAGFTAALSIDKMEQNGQEPSQGTVLVSGATGGVGSMATAMLAKKGYHVTASTGKETEHDYLKKLGASEIVSREDVTPEKIRPLSKQKWAGAVDPVGGETLAAILSNTQYGGNVAVSGLTAGVKVPTTVFPFILRSVNLLGIDSVYHPQEQRLKLWERLASDLKPETVLEEMTEEITLDELPQTLGQILQAQTRGRTVVKL</sequence>
<dbReference type="InterPro" id="IPR014188">
    <property type="entry name" value="Acrylyl-CoA_reductase_AcuI"/>
</dbReference>
<dbReference type="SMART" id="SM00829">
    <property type="entry name" value="PKS_ER"/>
    <property type="match status" value="1"/>
</dbReference>
<dbReference type="GO" id="GO:0043958">
    <property type="term" value="F:acryloyl-CoA reductase (NADH) activity"/>
    <property type="evidence" value="ECO:0007669"/>
    <property type="project" value="UniProtKB-EC"/>
</dbReference>
<dbReference type="InterPro" id="IPR051397">
    <property type="entry name" value="Zn-ADH-like_protein"/>
</dbReference>
<evidence type="ECO:0000313" key="2">
    <source>
        <dbReference type="EMBL" id="TGB03480.1"/>
    </source>
</evidence>
<dbReference type="Pfam" id="PF00107">
    <property type="entry name" value="ADH_zinc_N"/>
    <property type="match status" value="1"/>
</dbReference>
<dbReference type="InterPro" id="IPR011032">
    <property type="entry name" value="GroES-like_sf"/>
</dbReference>
<dbReference type="EMBL" id="SRJC01000001">
    <property type="protein sequence ID" value="TGB03480.1"/>
    <property type="molecule type" value="Genomic_DNA"/>
</dbReference>
<dbReference type="NCBIfam" id="TIGR02823">
    <property type="entry name" value="oxido_YhdH"/>
    <property type="match status" value="1"/>
</dbReference>
<keyword evidence="2" id="KW-0560">Oxidoreductase</keyword>
<dbReference type="InterPro" id="IPR036291">
    <property type="entry name" value="NAD(P)-bd_dom_sf"/>
</dbReference>
<evidence type="ECO:0000259" key="1">
    <source>
        <dbReference type="SMART" id="SM00829"/>
    </source>
</evidence>
<dbReference type="Pfam" id="PF08240">
    <property type="entry name" value="ADH_N"/>
    <property type="match status" value="1"/>
</dbReference>
<dbReference type="Proteomes" id="UP000297982">
    <property type="component" value="Unassembled WGS sequence"/>
</dbReference>
<comment type="caution">
    <text evidence="2">The sequence shown here is derived from an EMBL/GenBank/DDBJ whole genome shotgun (WGS) entry which is preliminary data.</text>
</comment>